<accession>A0A1G8EX79</accession>
<keyword evidence="3" id="KW-1185">Reference proteome</keyword>
<dbReference type="RefSeq" id="WP_091171722.1">
    <property type="nucleotide sequence ID" value="NZ_FNCG01000012.1"/>
</dbReference>
<protein>
    <submittedName>
        <fullName evidence="2">Uncharacterized protein</fullName>
    </submittedName>
</protein>
<gene>
    <name evidence="2" type="ORF">SAMN05192573_11278</name>
</gene>
<keyword evidence="1" id="KW-1133">Transmembrane helix</keyword>
<evidence type="ECO:0000256" key="1">
    <source>
        <dbReference type="SAM" id="Phobius"/>
    </source>
</evidence>
<reference evidence="3" key="1">
    <citation type="submission" date="2016-10" db="EMBL/GenBank/DDBJ databases">
        <authorList>
            <person name="Varghese N."/>
            <person name="Submissions S."/>
        </authorList>
    </citation>
    <scope>NUCLEOTIDE SEQUENCE [LARGE SCALE GENOMIC DNA]</scope>
    <source>
        <strain evidence="3">Gh-67</strain>
    </source>
</reference>
<dbReference type="Proteomes" id="UP000199705">
    <property type="component" value="Unassembled WGS sequence"/>
</dbReference>
<evidence type="ECO:0000313" key="3">
    <source>
        <dbReference type="Proteomes" id="UP000199705"/>
    </source>
</evidence>
<feature type="transmembrane region" description="Helical" evidence="1">
    <location>
        <begin position="130"/>
        <end position="155"/>
    </location>
</feature>
<sequence>MKNEATAIDEVTMTDMLKNIFEHEEKMQKYMETRAVEIKEKDTMIERLFTESKKQKEEFATKLANMKVTAPAPDLSVVKEAITAGLAGITKSMSTDFVAIRETINRGPAPITRKLQLFSDAKTPEQYKAVLSWIVFGLIGLVTSVGTIMLIWHYMNLTHVR</sequence>
<organism evidence="2 3">
    <name type="scientific">Mucilaginibacter gossypii</name>
    <dbReference type="NCBI Taxonomy" id="551996"/>
    <lineage>
        <taxon>Bacteria</taxon>
        <taxon>Pseudomonadati</taxon>
        <taxon>Bacteroidota</taxon>
        <taxon>Sphingobacteriia</taxon>
        <taxon>Sphingobacteriales</taxon>
        <taxon>Sphingobacteriaceae</taxon>
        <taxon>Mucilaginibacter</taxon>
    </lineage>
</organism>
<evidence type="ECO:0000313" key="2">
    <source>
        <dbReference type="EMBL" id="SDH74417.1"/>
    </source>
</evidence>
<keyword evidence="1" id="KW-0472">Membrane</keyword>
<proteinExistence type="predicted"/>
<dbReference type="EMBL" id="FNCG01000012">
    <property type="protein sequence ID" value="SDH74417.1"/>
    <property type="molecule type" value="Genomic_DNA"/>
</dbReference>
<keyword evidence="1" id="KW-0812">Transmembrane</keyword>
<dbReference type="AlphaFoldDB" id="A0A1G8EX79"/>
<dbReference type="STRING" id="551996.SAMN05192573_11278"/>
<name>A0A1G8EX79_9SPHI</name>